<dbReference type="PANTHER" id="PTHR42714:SF7">
    <property type="entry name" value="G DOMAIN-CONTAINING PROTEIN"/>
    <property type="match status" value="1"/>
</dbReference>
<keyword evidence="3" id="KW-1185">Reference proteome</keyword>
<evidence type="ECO:0000313" key="2">
    <source>
        <dbReference type="EMBL" id="UOO91266.1"/>
    </source>
</evidence>
<dbReference type="Pfam" id="PF11981">
    <property type="entry name" value="DUF3482"/>
    <property type="match status" value="1"/>
</dbReference>
<dbReference type="InterPro" id="IPR027417">
    <property type="entry name" value="P-loop_NTPase"/>
</dbReference>
<reference evidence="2 3" key="1">
    <citation type="journal article" date="2022" name="Res Sq">
        <title>Evolution of multicellular longitudinally dividing oral cavity symbionts (Neisseriaceae).</title>
        <authorList>
            <person name="Nyongesa S."/>
            <person name="Weber P."/>
            <person name="Bernet E."/>
            <person name="Pullido F."/>
            <person name="Nieckarz M."/>
            <person name="Delaby M."/>
            <person name="Nieves C."/>
            <person name="Viehboeck T."/>
            <person name="Krause N."/>
            <person name="Rivera-Millot A."/>
            <person name="Nakamura A."/>
            <person name="Vischer N."/>
            <person name="VanNieuwenhze M."/>
            <person name="Brun Y."/>
            <person name="Cava F."/>
            <person name="Bulgheresi S."/>
            <person name="Veyrier F."/>
        </authorList>
    </citation>
    <scope>NUCLEOTIDE SEQUENCE [LARGE SCALE GENOMIC DNA]</scope>
    <source>
        <strain evidence="2 3">SN4</strain>
    </source>
</reference>
<accession>A0ABY4E7F0</accession>
<dbReference type="InterPro" id="IPR021871">
    <property type="entry name" value="DUF3482"/>
</dbReference>
<dbReference type="InterPro" id="IPR006073">
    <property type="entry name" value="GTP-bd"/>
</dbReference>
<gene>
    <name evidence="2" type="ORF">LVJ82_12840</name>
</gene>
<feature type="domain" description="G" evidence="1">
    <location>
        <begin position="7"/>
        <end position="150"/>
    </location>
</feature>
<dbReference type="Gene3D" id="3.40.50.300">
    <property type="entry name" value="P-loop containing nucleotide triphosphate hydrolases"/>
    <property type="match status" value="1"/>
</dbReference>
<sequence>MKNEALNIAVVGHTNTGKTSLLRTLLRDEGFGEVKNAPATTRHVEAAEISSREQVLLRLFDTPGLEDAGGVLDWLEQHTSSRHDGIERIQQLLQADVAQDVFSQEAKVLRQVLGSDVSLYVIDAREPVLAKYKDELTVLSWCAKPVMPVFNFSVQGDAAAWHEMLARRGLHVHSQFDTVAFDFDGEMRLWRQLDTLLNRKAVLEQLQTVRTLEWQGLQDAAWRLMAHFLLEVAALVETVKDEDPVEPVLAQMQNKVRQRERHFQQDVLQAFRFYQQADLPADWMPKAFSQDPFDPELLKQFGLRTSTGAAVGALIGLGVDAATAGLSGGMGAAIGGVIGGVLSNMGSLSDRLSGVKTIHIDPATITLLATRAQGLILALMQRGHAAQQALDLQAAAVIWPNSNLPSPLRRARSHAEWSALNGVKESKAAANRHEAAQELQQLLSKSLSSNRQH</sequence>
<dbReference type="EMBL" id="CP091511">
    <property type="protein sequence ID" value="UOO91266.1"/>
    <property type="molecule type" value="Genomic_DNA"/>
</dbReference>
<protein>
    <submittedName>
        <fullName evidence="2">GTPase/DUF3482 domain-containing protein</fullName>
    </submittedName>
</protein>
<dbReference type="CDD" id="cd00882">
    <property type="entry name" value="Ras_like_GTPase"/>
    <property type="match status" value="1"/>
</dbReference>
<name>A0ABY4E7F0_9NEIS</name>
<evidence type="ECO:0000313" key="3">
    <source>
        <dbReference type="Proteomes" id="UP000832011"/>
    </source>
</evidence>
<dbReference type="RefSeq" id="WP_058358110.1">
    <property type="nucleotide sequence ID" value="NZ_CABKVG010000010.1"/>
</dbReference>
<evidence type="ECO:0000259" key="1">
    <source>
        <dbReference type="Pfam" id="PF01926"/>
    </source>
</evidence>
<dbReference type="Proteomes" id="UP000832011">
    <property type="component" value="Chromosome"/>
</dbReference>
<dbReference type="Pfam" id="PF01926">
    <property type="entry name" value="MMR_HSR1"/>
    <property type="match status" value="1"/>
</dbReference>
<dbReference type="PANTHER" id="PTHR42714">
    <property type="entry name" value="TRNA MODIFICATION GTPASE GTPBP3"/>
    <property type="match status" value="1"/>
</dbReference>
<dbReference type="SUPFAM" id="SSF52540">
    <property type="entry name" value="P-loop containing nucleoside triphosphate hydrolases"/>
    <property type="match status" value="1"/>
</dbReference>
<organism evidence="2 3">
    <name type="scientific">Vitreoscilla massiliensis</name>
    <dbReference type="NCBI Taxonomy" id="1689272"/>
    <lineage>
        <taxon>Bacteria</taxon>
        <taxon>Pseudomonadati</taxon>
        <taxon>Pseudomonadota</taxon>
        <taxon>Betaproteobacteria</taxon>
        <taxon>Neisseriales</taxon>
        <taxon>Neisseriaceae</taxon>
        <taxon>Vitreoscilla</taxon>
    </lineage>
</organism>
<proteinExistence type="predicted"/>